<reference evidence="1" key="1">
    <citation type="submission" date="2022-06" db="EMBL/GenBank/DDBJ databases">
        <title>Phylogenomic reconstructions and comparative analyses of Kickxellomycotina fungi.</title>
        <authorList>
            <person name="Reynolds N.K."/>
            <person name="Stajich J.E."/>
            <person name="Barry K."/>
            <person name="Grigoriev I.V."/>
            <person name="Crous P."/>
            <person name="Smith M.E."/>
        </authorList>
    </citation>
    <scope>NUCLEOTIDE SEQUENCE</scope>
    <source>
        <strain evidence="1">RSA 2271</strain>
    </source>
</reference>
<protein>
    <submittedName>
        <fullName evidence="1">Myo-inositol-1-phosphate synthase</fullName>
        <ecNumber evidence="1">5.5.1.4</ecNumber>
    </submittedName>
</protein>
<proteinExistence type="predicted"/>
<name>A0ACC1HR03_9FUNG</name>
<gene>
    <name evidence="1" type="primary">INO1_1</name>
    <name evidence="1" type="ORF">EV182_005652</name>
</gene>
<comment type="caution">
    <text evidence="1">The sequence shown here is derived from an EMBL/GenBank/DDBJ whole genome shotgun (WGS) entry which is preliminary data.</text>
</comment>
<accession>A0ACC1HR03</accession>
<keyword evidence="1" id="KW-0413">Isomerase</keyword>
<dbReference type="EC" id="5.5.1.4" evidence="1"/>
<keyword evidence="2" id="KW-1185">Reference proteome</keyword>
<dbReference type="Proteomes" id="UP001145114">
    <property type="component" value="Unassembled WGS sequence"/>
</dbReference>
<organism evidence="1 2">
    <name type="scientific">Spiromyces aspiralis</name>
    <dbReference type="NCBI Taxonomy" id="68401"/>
    <lineage>
        <taxon>Eukaryota</taxon>
        <taxon>Fungi</taxon>
        <taxon>Fungi incertae sedis</taxon>
        <taxon>Zoopagomycota</taxon>
        <taxon>Kickxellomycotina</taxon>
        <taxon>Kickxellomycetes</taxon>
        <taxon>Kickxellales</taxon>
        <taxon>Kickxellaceae</taxon>
        <taxon>Spiromyces</taxon>
    </lineage>
</organism>
<evidence type="ECO:0000313" key="1">
    <source>
        <dbReference type="EMBL" id="KAJ1677682.1"/>
    </source>
</evidence>
<sequence length="149" mass="16391">MSPVPESSSRQQKVVPLFAVESKASISFKVDSPSVRYTEDAIEADYYYENPIVSHDETTGQLKVSPSRTHYQFRTKTKIGHVGVMLVGWGGNNGTTITASIIANREGISWQTRKGTQQPNYYGSVMLASTVKLGVDEAGKDVFVPFNDL</sequence>
<feature type="non-terminal residue" evidence="1">
    <location>
        <position position="149"/>
    </location>
</feature>
<dbReference type="EMBL" id="JAMZIH010002077">
    <property type="protein sequence ID" value="KAJ1677682.1"/>
    <property type="molecule type" value="Genomic_DNA"/>
</dbReference>
<evidence type="ECO:0000313" key="2">
    <source>
        <dbReference type="Proteomes" id="UP001145114"/>
    </source>
</evidence>